<protein>
    <recommendedName>
        <fullName evidence="1">Reverse transcriptase domain-containing protein</fullName>
    </recommendedName>
</protein>
<evidence type="ECO:0000313" key="2">
    <source>
        <dbReference type="EMBL" id="KAK9531227.1"/>
    </source>
</evidence>
<dbReference type="Proteomes" id="UP001488805">
    <property type="component" value="Unassembled WGS sequence"/>
</dbReference>
<comment type="caution">
    <text evidence="2">The sequence shown here is derived from an EMBL/GenBank/DDBJ whole genome shotgun (WGS) entry which is preliminary data.</text>
</comment>
<dbReference type="Pfam" id="PF00078">
    <property type="entry name" value="RVT_1"/>
    <property type="match status" value="1"/>
</dbReference>
<reference evidence="2 3" key="1">
    <citation type="journal article" date="2024" name="Genome Biol. Evol.">
        <title>Chromosome-level genome assembly of the viviparous eelpout Zoarces viviparus.</title>
        <authorList>
            <person name="Fuhrmann N."/>
            <person name="Brasseur M.V."/>
            <person name="Bakowski C.E."/>
            <person name="Podsiadlowski L."/>
            <person name="Prost S."/>
            <person name="Krehenwinkel H."/>
            <person name="Mayer C."/>
        </authorList>
    </citation>
    <scope>NUCLEOTIDE SEQUENCE [LARGE SCALE GENOMIC DNA]</scope>
    <source>
        <strain evidence="2">NO-MEL_2022_Ind0_liver</strain>
    </source>
</reference>
<evidence type="ECO:0000313" key="3">
    <source>
        <dbReference type="Proteomes" id="UP001488805"/>
    </source>
</evidence>
<dbReference type="InterPro" id="IPR000477">
    <property type="entry name" value="RT_dom"/>
</dbReference>
<sequence length="235" mass="26359">MKSFERLVLSHLKTLTDPLLDPLQFAYRANRSVDDAVNMAQHFILQHLDSPGTYARILFMDFSSAFNTIIPSLLHDKLSQLQVPDPMCKWITDFLSDRKQHVKLGKHVSSSRTTSTGSPQGCVLSPLIFSLYTNSCTSSHQSVKLLKFADDTTLIGLISGGDESAYRWETDHLVTWCGLNNLELNALKTVEMVVDLRKNVAVCNLSNFVSLSAAHHESHKQSHVNISKVKKVFLF</sequence>
<dbReference type="InterPro" id="IPR043502">
    <property type="entry name" value="DNA/RNA_pol_sf"/>
</dbReference>
<dbReference type="PANTHER" id="PTHR33332">
    <property type="entry name" value="REVERSE TRANSCRIPTASE DOMAIN-CONTAINING PROTEIN"/>
    <property type="match status" value="1"/>
</dbReference>
<feature type="domain" description="Reverse transcriptase" evidence="1">
    <location>
        <begin position="1"/>
        <end position="213"/>
    </location>
</feature>
<gene>
    <name evidence="2" type="ORF">VZT92_010667</name>
</gene>
<dbReference type="EMBL" id="JBCEZU010000089">
    <property type="protein sequence ID" value="KAK9531227.1"/>
    <property type="molecule type" value="Genomic_DNA"/>
</dbReference>
<dbReference type="SUPFAM" id="SSF56672">
    <property type="entry name" value="DNA/RNA polymerases"/>
    <property type="match status" value="1"/>
</dbReference>
<dbReference type="PROSITE" id="PS50878">
    <property type="entry name" value="RT_POL"/>
    <property type="match status" value="1"/>
</dbReference>
<evidence type="ECO:0000259" key="1">
    <source>
        <dbReference type="PROSITE" id="PS50878"/>
    </source>
</evidence>
<dbReference type="AlphaFoldDB" id="A0AAW1F914"/>
<keyword evidence="3" id="KW-1185">Reference proteome</keyword>
<organism evidence="2 3">
    <name type="scientific">Zoarces viviparus</name>
    <name type="common">Viviparous eelpout</name>
    <name type="synonym">Blennius viviparus</name>
    <dbReference type="NCBI Taxonomy" id="48416"/>
    <lineage>
        <taxon>Eukaryota</taxon>
        <taxon>Metazoa</taxon>
        <taxon>Chordata</taxon>
        <taxon>Craniata</taxon>
        <taxon>Vertebrata</taxon>
        <taxon>Euteleostomi</taxon>
        <taxon>Actinopterygii</taxon>
        <taxon>Neopterygii</taxon>
        <taxon>Teleostei</taxon>
        <taxon>Neoteleostei</taxon>
        <taxon>Acanthomorphata</taxon>
        <taxon>Eupercaria</taxon>
        <taxon>Perciformes</taxon>
        <taxon>Cottioidei</taxon>
        <taxon>Zoarcales</taxon>
        <taxon>Zoarcidae</taxon>
        <taxon>Zoarcinae</taxon>
        <taxon>Zoarces</taxon>
    </lineage>
</organism>
<accession>A0AAW1F914</accession>
<name>A0AAW1F914_ZOAVI</name>
<proteinExistence type="predicted"/>